<protein>
    <submittedName>
        <fullName evidence="2">SprT-like domain-containing protein</fullName>
    </submittedName>
</protein>
<organism evidence="2 3">
    <name type="scientific">Candidatus Nitrospira allomarina</name>
    <dbReference type="NCBI Taxonomy" id="3020900"/>
    <lineage>
        <taxon>Bacteria</taxon>
        <taxon>Pseudomonadati</taxon>
        <taxon>Nitrospirota</taxon>
        <taxon>Nitrospiria</taxon>
        <taxon>Nitrospirales</taxon>
        <taxon>Nitrospiraceae</taxon>
        <taxon>Nitrospira</taxon>
    </lineage>
</organism>
<dbReference type="GO" id="GO:0031593">
    <property type="term" value="F:polyubiquitin modification-dependent protein binding"/>
    <property type="evidence" value="ECO:0007669"/>
    <property type="project" value="TreeGrafter"/>
</dbReference>
<dbReference type="RefSeq" id="WP_312646565.1">
    <property type="nucleotide sequence ID" value="NZ_CP116967.1"/>
</dbReference>
<dbReference type="InterPro" id="IPR044245">
    <property type="entry name" value="Spartan"/>
</dbReference>
<dbReference type="PANTHER" id="PTHR21220:SF0">
    <property type="entry name" value="DNA-DEPENDENT METALLOPROTEASE SPRTN"/>
    <property type="match status" value="1"/>
</dbReference>
<dbReference type="EMBL" id="CP116967">
    <property type="protein sequence ID" value="WNM59736.1"/>
    <property type="molecule type" value="Genomic_DNA"/>
</dbReference>
<dbReference type="KEGG" id="nall:PP769_08275"/>
<evidence type="ECO:0000313" key="2">
    <source>
        <dbReference type="EMBL" id="WNM59736.1"/>
    </source>
</evidence>
<dbReference type="Pfam" id="PF10263">
    <property type="entry name" value="SprT-like"/>
    <property type="match status" value="1"/>
</dbReference>
<dbReference type="GO" id="GO:0003697">
    <property type="term" value="F:single-stranded DNA binding"/>
    <property type="evidence" value="ECO:0007669"/>
    <property type="project" value="InterPro"/>
</dbReference>
<dbReference type="GO" id="GO:0004222">
    <property type="term" value="F:metalloendopeptidase activity"/>
    <property type="evidence" value="ECO:0007669"/>
    <property type="project" value="InterPro"/>
</dbReference>
<dbReference type="PANTHER" id="PTHR21220">
    <property type="entry name" value="DNA-DEPENDENT METALLOPROTEASE SPRTN"/>
    <property type="match status" value="1"/>
</dbReference>
<sequence>MWQSLAHHFFENRLPLITIEWSTRLTSSAGLFVSQIGPRSWWASREYRQGAARVIRLSAPLLRDQPEEELRRTLAHEMIHQWQFDIRKHRPSHGAEFRAMMHRMNAAGLGVTVRHQLNVGVQRHHRYAWQCLQCGMAYHRQRRTIFPSRHICSRCRGKLVEVELHYTQKTHEESTVGGGVNHGGHQTEDRSAVQILCVTGMRDGKVLSTKGVFPPDDFREEFIGEFGGPAMAPPTNG</sequence>
<reference evidence="2 3" key="1">
    <citation type="submission" date="2023-01" db="EMBL/GenBank/DDBJ databases">
        <title>Cultivation and genomic characterization of new, ubiquitous marine nitrite-oxidizing bacteria from the Nitrospirales.</title>
        <authorList>
            <person name="Mueller A.J."/>
            <person name="Daebeler A."/>
            <person name="Herbold C.W."/>
            <person name="Kirkegaard R.H."/>
            <person name="Daims H."/>
        </authorList>
    </citation>
    <scope>NUCLEOTIDE SEQUENCE [LARGE SCALE GENOMIC DNA]</scope>
    <source>
        <strain evidence="2 3">VA</strain>
    </source>
</reference>
<dbReference type="SMART" id="SM00731">
    <property type="entry name" value="SprT"/>
    <property type="match status" value="1"/>
</dbReference>
<dbReference type="Proteomes" id="UP001302719">
    <property type="component" value="Chromosome"/>
</dbReference>
<proteinExistence type="predicted"/>
<evidence type="ECO:0000313" key="3">
    <source>
        <dbReference type="Proteomes" id="UP001302719"/>
    </source>
</evidence>
<gene>
    <name evidence="2" type="ORF">PP769_08275</name>
</gene>
<feature type="domain" description="SprT-like" evidence="1">
    <location>
        <begin position="3"/>
        <end position="162"/>
    </location>
</feature>
<dbReference type="GO" id="GO:0006974">
    <property type="term" value="P:DNA damage response"/>
    <property type="evidence" value="ECO:0007669"/>
    <property type="project" value="InterPro"/>
</dbReference>
<name>A0AA96GDR1_9BACT</name>
<accession>A0AA96GDR1</accession>
<keyword evidence="3" id="KW-1185">Reference proteome</keyword>
<dbReference type="InterPro" id="IPR006640">
    <property type="entry name" value="SprT-like_domain"/>
</dbReference>
<dbReference type="AlphaFoldDB" id="A0AA96GDR1"/>
<evidence type="ECO:0000259" key="1">
    <source>
        <dbReference type="SMART" id="SM00731"/>
    </source>
</evidence>